<evidence type="ECO:0000259" key="1">
    <source>
        <dbReference type="Pfam" id="PF21228"/>
    </source>
</evidence>
<reference evidence="2 3" key="1">
    <citation type="journal article" date="2021" name="Hortic Res">
        <title>The domestication of Cucurbita argyrosperma as revealed by the genome of its wild relative.</title>
        <authorList>
            <person name="Barrera-Redondo J."/>
            <person name="Sanchez-de la Vega G."/>
            <person name="Aguirre-Liguori J.A."/>
            <person name="Castellanos-Morales G."/>
            <person name="Gutierrez-Guerrero Y.T."/>
            <person name="Aguirre-Dugua X."/>
            <person name="Aguirre-Planter E."/>
            <person name="Tenaillon M.I."/>
            <person name="Lira-Saade R."/>
            <person name="Eguiarte L.E."/>
        </authorList>
    </citation>
    <scope>NUCLEOTIDE SEQUENCE [LARGE SCALE GENOMIC DNA]</scope>
    <source>
        <strain evidence="2">JBR-2021</strain>
    </source>
</reference>
<feature type="domain" description="Ribulose bisphosphate carboxylase/oxygenase activase AAA helical" evidence="1">
    <location>
        <begin position="93"/>
        <end position="126"/>
    </location>
</feature>
<name>A0AAV6M6H9_9ROSI</name>
<comment type="caution">
    <text evidence="2">The sequence shown here is derived from an EMBL/GenBank/DDBJ whole genome shotgun (WGS) entry which is preliminary data.</text>
</comment>
<proteinExistence type="predicted"/>
<evidence type="ECO:0000313" key="2">
    <source>
        <dbReference type="EMBL" id="KAG6575647.1"/>
    </source>
</evidence>
<gene>
    <name evidence="2" type="ORF">SDJN03_26286</name>
</gene>
<protein>
    <recommendedName>
        <fullName evidence="1">Ribulose bisphosphate carboxylase/oxygenase activase AAA helical domain-containing protein</fullName>
    </recommendedName>
</protein>
<organism evidence="2 3">
    <name type="scientific">Cucurbita argyrosperma subsp. sororia</name>
    <dbReference type="NCBI Taxonomy" id="37648"/>
    <lineage>
        <taxon>Eukaryota</taxon>
        <taxon>Viridiplantae</taxon>
        <taxon>Streptophyta</taxon>
        <taxon>Embryophyta</taxon>
        <taxon>Tracheophyta</taxon>
        <taxon>Spermatophyta</taxon>
        <taxon>Magnoliopsida</taxon>
        <taxon>eudicotyledons</taxon>
        <taxon>Gunneridae</taxon>
        <taxon>Pentapetalae</taxon>
        <taxon>rosids</taxon>
        <taxon>fabids</taxon>
        <taxon>Cucurbitales</taxon>
        <taxon>Cucurbitaceae</taxon>
        <taxon>Cucurbiteae</taxon>
        <taxon>Cucurbita</taxon>
    </lineage>
</organism>
<keyword evidence="3" id="KW-1185">Reference proteome</keyword>
<accession>A0AAV6M6H9</accession>
<evidence type="ECO:0000313" key="3">
    <source>
        <dbReference type="Proteomes" id="UP000685013"/>
    </source>
</evidence>
<dbReference type="Pfam" id="PF21228">
    <property type="entry name" value="RuBisCO_activase_AAA_helical"/>
    <property type="match status" value="1"/>
</dbReference>
<dbReference type="Proteomes" id="UP000685013">
    <property type="component" value="Chromosome 17"/>
</dbReference>
<dbReference type="EMBL" id="JAGKQH010000017">
    <property type="protein sequence ID" value="KAG6575647.1"/>
    <property type="molecule type" value="Genomic_DNA"/>
</dbReference>
<feature type="non-terminal residue" evidence="2">
    <location>
        <position position="1"/>
    </location>
</feature>
<sequence length="179" mass="20222">MRLLEQSTLKAKDYVFRLGNETDNMNIAVGARAGVIDDLFAGNFIGMDRTLCLIIARRSRDRSSIFKETISLLLFSWHRFLYCSVEPILYATVQVVDIVNMFPGQALDFYEAVRSQTYDGAISKMFSAERCSYWLAIGSTFPITENPPLYSVSGIVKVHKPMLLIGYSLDILVEVEPTM</sequence>
<dbReference type="InterPro" id="IPR048571">
    <property type="entry name" value="RuBisCO_activase_AAA_helical"/>
</dbReference>
<dbReference type="AlphaFoldDB" id="A0AAV6M6H9"/>